<keyword evidence="4" id="KW-0964">Secreted</keyword>
<dbReference type="GO" id="GO:0030890">
    <property type="term" value="P:positive regulation of B cell proliferation"/>
    <property type="evidence" value="ECO:0007669"/>
    <property type="project" value="TreeGrafter"/>
</dbReference>
<dbReference type="Pfam" id="PF00229">
    <property type="entry name" value="TNF"/>
    <property type="match status" value="1"/>
</dbReference>
<dbReference type="InParanoid" id="A0A673X747"/>
<keyword evidence="5" id="KW-1015">Disulfide bond</keyword>
<dbReference type="SUPFAM" id="SSF49842">
    <property type="entry name" value="TNF-like"/>
    <property type="match status" value="1"/>
</dbReference>
<protein>
    <submittedName>
        <fullName evidence="9">TNF superfamily member 13b</fullName>
    </submittedName>
</protein>
<dbReference type="Gene3D" id="2.60.120.40">
    <property type="match status" value="1"/>
</dbReference>
<dbReference type="GO" id="GO:0005615">
    <property type="term" value="C:extracellular space"/>
    <property type="evidence" value="ECO:0007669"/>
    <property type="project" value="UniProtKB-KW"/>
</dbReference>
<keyword evidence="3" id="KW-0202">Cytokine</keyword>
<comment type="subcellular location">
    <subcellularLocation>
        <location evidence="1">Secreted</location>
    </subcellularLocation>
</comment>
<dbReference type="GO" id="GO:0006955">
    <property type="term" value="P:immune response"/>
    <property type="evidence" value="ECO:0007669"/>
    <property type="project" value="InterPro"/>
</dbReference>
<evidence type="ECO:0000259" key="8">
    <source>
        <dbReference type="PROSITE" id="PS50049"/>
    </source>
</evidence>
<dbReference type="GO" id="GO:0005125">
    <property type="term" value="F:cytokine activity"/>
    <property type="evidence" value="ECO:0007669"/>
    <property type="project" value="UniProtKB-KW"/>
</dbReference>
<dbReference type="PANTHER" id="PTHR15151:SF24">
    <property type="entry name" value="A PROLIFERATION-INDUCING LIGAND-LIKE PROTEIN-RELATED"/>
    <property type="match status" value="1"/>
</dbReference>
<dbReference type="InterPro" id="IPR006052">
    <property type="entry name" value="TNF_dom"/>
</dbReference>
<dbReference type="InterPro" id="IPR008983">
    <property type="entry name" value="Tumour_necrosis_fac-like_dom"/>
</dbReference>
<reference evidence="9" key="1">
    <citation type="submission" date="2025-08" db="UniProtKB">
        <authorList>
            <consortium name="Ensembl"/>
        </authorList>
    </citation>
    <scope>IDENTIFICATION</scope>
</reference>
<evidence type="ECO:0000256" key="5">
    <source>
        <dbReference type="ARBA" id="ARBA00023157"/>
    </source>
</evidence>
<dbReference type="PRINTS" id="PR01217">
    <property type="entry name" value="PRICHEXTENSN"/>
</dbReference>
<gene>
    <name evidence="9" type="primary">TNFSF13B</name>
    <name evidence="9" type="synonym">LOC115160537</name>
</gene>
<dbReference type="PROSITE" id="PS50049">
    <property type="entry name" value="THD_2"/>
    <property type="match status" value="1"/>
</dbReference>
<feature type="domain" description="THD" evidence="8">
    <location>
        <begin position="148"/>
        <end position="291"/>
    </location>
</feature>
<proteinExistence type="inferred from homology"/>
<dbReference type="PANTHER" id="PTHR15151">
    <property type="entry name" value="PROTEIN EIGER"/>
    <property type="match status" value="1"/>
</dbReference>
<feature type="region of interest" description="Disordered" evidence="7">
    <location>
        <begin position="1"/>
        <end position="127"/>
    </location>
</feature>
<dbReference type="GO" id="GO:0005164">
    <property type="term" value="F:tumor necrosis factor receptor binding"/>
    <property type="evidence" value="ECO:0007669"/>
    <property type="project" value="InterPro"/>
</dbReference>
<comment type="similarity">
    <text evidence="2">Belongs to the tumor necrosis factor family.</text>
</comment>
<sequence length="292" mass="32168">PPPHTPDSQPPPHTPEPQPPPHTPDPQPPPHTPEPQPPPHTPDPQPPPHTPDSQPPPHTPEPQPPPHTPDSQPPPHTPDSQPPPHTPGPQPPPHTPDSQPPPHTPDSQPPPHTPDSQPPPHPPESQTRLPFIRKRSVGTGPENTVSQPCLQMLADSNRETFQKEFALEPHTGIPLQEGLRRGSALEADSDSILVREEGYYFVYSQVYYMDRIFAMGHVVNRKKRNVVGDEAQHVTLFRCIQDMNPVYPYNTCYTGGIVKLEVGDSVELLIPRSTANISLDGDSTFLGAFRLV</sequence>
<evidence type="ECO:0000256" key="7">
    <source>
        <dbReference type="SAM" id="MobiDB-lite"/>
    </source>
</evidence>
<evidence type="ECO:0000256" key="4">
    <source>
        <dbReference type="ARBA" id="ARBA00022525"/>
    </source>
</evidence>
<evidence type="ECO:0000256" key="3">
    <source>
        <dbReference type="ARBA" id="ARBA00022514"/>
    </source>
</evidence>
<dbReference type="InterPro" id="IPR051748">
    <property type="entry name" value="TNF_Ligand_Superfamily"/>
</dbReference>
<organism evidence="9 10">
    <name type="scientific">Salmo trutta</name>
    <name type="common">Brown trout</name>
    <dbReference type="NCBI Taxonomy" id="8032"/>
    <lineage>
        <taxon>Eukaryota</taxon>
        <taxon>Metazoa</taxon>
        <taxon>Chordata</taxon>
        <taxon>Craniata</taxon>
        <taxon>Vertebrata</taxon>
        <taxon>Euteleostomi</taxon>
        <taxon>Actinopterygii</taxon>
        <taxon>Neopterygii</taxon>
        <taxon>Teleostei</taxon>
        <taxon>Protacanthopterygii</taxon>
        <taxon>Salmoniformes</taxon>
        <taxon>Salmonidae</taxon>
        <taxon>Salmoninae</taxon>
        <taxon>Salmo</taxon>
    </lineage>
</organism>
<dbReference type="AlphaFoldDB" id="A0A673X747"/>
<keyword evidence="10" id="KW-1185">Reference proteome</keyword>
<dbReference type="GeneTree" id="ENSGT00940000157536"/>
<name>A0A673X747_SALTR</name>
<evidence type="ECO:0000256" key="6">
    <source>
        <dbReference type="ARBA" id="ARBA00023180"/>
    </source>
</evidence>
<evidence type="ECO:0000256" key="2">
    <source>
        <dbReference type="ARBA" id="ARBA00008670"/>
    </source>
</evidence>
<dbReference type="Ensembl" id="ENSSTUT00000021063.1">
    <property type="protein sequence ID" value="ENSSTUP00000020045.1"/>
    <property type="gene ID" value="ENSSTUG00000008902.1"/>
</dbReference>
<reference evidence="9" key="2">
    <citation type="submission" date="2025-09" db="UniProtKB">
        <authorList>
            <consortium name="Ensembl"/>
        </authorList>
    </citation>
    <scope>IDENTIFICATION</scope>
</reference>
<evidence type="ECO:0000313" key="10">
    <source>
        <dbReference type="Proteomes" id="UP000472277"/>
    </source>
</evidence>
<dbReference type="Proteomes" id="UP000472277">
    <property type="component" value="Chromosome 24"/>
</dbReference>
<evidence type="ECO:0000256" key="1">
    <source>
        <dbReference type="ARBA" id="ARBA00004613"/>
    </source>
</evidence>
<dbReference type="GO" id="GO:0016020">
    <property type="term" value="C:membrane"/>
    <property type="evidence" value="ECO:0007669"/>
    <property type="project" value="InterPro"/>
</dbReference>
<accession>A0A673X747</accession>
<feature type="compositionally biased region" description="Pro residues" evidence="7">
    <location>
        <begin position="1"/>
        <end position="123"/>
    </location>
</feature>
<evidence type="ECO:0000313" key="9">
    <source>
        <dbReference type="Ensembl" id="ENSSTUP00000020045.1"/>
    </source>
</evidence>
<keyword evidence="6" id="KW-0325">Glycoprotein</keyword>